<evidence type="ECO:0000256" key="1">
    <source>
        <dbReference type="SAM" id="MobiDB-lite"/>
    </source>
</evidence>
<dbReference type="GO" id="GO:0006383">
    <property type="term" value="P:transcription by RNA polymerase III"/>
    <property type="evidence" value="ECO:0007669"/>
    <property type="project" value="InterPro"/>
</dbReference>
<dbReference type="PANTHER" id="PTHR23082">
    <property type="entry name" value="TRANSCRIPTION INITIATION FACTOR IIIC TFIIIC , POLYPEPTIDE 3-RELATED"/>
    <property type="match status" value="1"/>
</dbReference>
<dbReference type="KEGG" id="apln:108744098"/>
<dbReference type="InterPro" id="IPR011990">
    <property type="entry name" value="TPR-like_helical_dom_sf"/>
</dbReference>
<reference evidence="3" key="1">
    <citation type="submission" date="2025-08" db="UniProtKB">
        <authorList>
            <consortium name="RefSeq"/>
        </authorList>
    </citation>
    <scope>IDENTIFICATION</scope>
    <source>
        <tissue evidence="3">Entire body</tissue>
    </source>
</reference>
<gene>
    <name evidence="3" type="primary">LOC108744098</name>
</gene>
<dbReference type="RefSeq" id="XP_018335196.1">
    <property type="nucleotide sequence ID" value="XM_018479694.2"/>
</dbReference>
<evidence type="ECO:0000313" key="2">
    <source>
        <dbReference type="Proteomes" id="UP000192223"/>
    </source>
</evidence>
<dbReference type="Proteomes" id="UP000192223">
    <property type="component" value="Unplaced"/>
</dbReference>
<accession>A0A1W4XGD5</accession>
<dbReference type="Gene3D" id="1.25.40.10">
    <property type="entry name" value="Tetratricopeptide repeat domain"/>
    <property type="match status" value="1"/>
</dbReference>
<organism evidence="2 3">
    <name type="scientific">Agrilus planipennis</name>
    <name type="common">Emerald ash borer</name>
    <name type="synonym">Agrilus marcopoli</name>
    <dbReference type="NCBI Taxonomy" id="224129"/>
    <lineage>
        <taxon>Eukaryota</taxon>
        <taxon>Metazoa</taxon>
        <taxon>Ecdysozoa</taxon>
        <taxon>Arthropoda</taxon>
        <taxon>Hexapoda</taxon>
        <taxon>Insecta</taxon>
        <taxon>Pterygota</taxon>
        <taxon>Neoptera</taxon>
        <taxon>Endopterygota</taxon>
        <taxon>Coleoptera</taxon>
        <taxon>Polyphaga</taxon>
        <taxon>Elateriformia</taxon>
        <taxon>Buprestoidea</taxon>
        <taxon>Buprestidae</taxon>
        <taxon>Agrilinae</taxon>
        <taxon>Agrilus</taxon>
    </lineage>
</organism>
<proteinExistence type="predicted"/>
<dbReference type="GO" id="GO:0000127">
    <property type="term" value="C:transcription factor TFIIIC complex"/>
    <property type="evidence" value="ECO:0007669"/>
    <property type="project" value="TreeGrafter"/>
</dbReference>
<dbReference type="AlphaFoldDB" id="A0A1W4XGD5"/>
<protein>
    <submittedName>
        <fullName evidence="3">General transcription factor 3C polypeptide 3</fullName>
    </submittedName>
</protein>
<evidence type="ECO:0000313" key="3">
    <source>
        <dbReference type="RefSeq" id="XP_018335196.1"/>
    </source>
</evidence>
<dbReference type="STRING" id="224129.A0A1W4XGD5"/>
<dbReference type="GeneID" id="108744098"/>
<dbReference type="PANTHER" id="PTHR23082:SF0">
    <property type="entry name" value="GENERAL TRANSCRIPTION FACTOR 3C POLYPEPTIDE 3"/>
    <property type="match status" value="1"/>
</dbReference>
<feature type="compositionally biased region" description="Polar residues" evidence="1">
    <location>
        <begin position="81"/>
        <end position="104"/>
    </location>
</feature>
<name>A0A1W4XGD5_AGRPL</name>
<dbReference type="OrthoDB" id="151490at2759"/>
<dbReference type="SUPFAM" id="SSF48452">
    <property type="entry name" value="TPR-like"/>
    <property type="match status" value="1"/>
</dbReference>
<sequence>MEHEENNVSENVFIPTTNTRNENQLEYSHAMDIDKESSQDEFISELPVECLSSELNQLDPFLAICMDESTAEDNLDIPCTSTQESNNSAEQECSSLKQSPSLSCQKRKRHRSNVPPHIKALIGEANLRFARGDTETAEKICYEVIRQCPRASEAFLTLAQLLEAKDPDKSLQLYFMAAVTTRKDITLWTNTAERAVERNNINLGISCYNFAINADKENCTLHKKRICLLEKLENKNTLIKACVRYLALLMQKNDKELLEISLKLAILYSEANDYKKAIDTLDISFKKFPDMVTPEMVNIMLDLLINTENYTYCLDIFFQYCNIEIEVIIGEENCINIISCTVPDNIPIDFRVKFIMLPKL</sequence>
<feature type="region of interest" description="Disordered" evidence="1">
    <location>
        <begin position="81"/>
        <end position="112"/>
    </location>
</feature>
<dbReference type="InParanoid" id="A0A1W4XGD5"/>
<dbReference type="InterPro" id="IPR039340">
    <property type="entry name" value="Tfc4/TFIIIC-102/Sfc4"/>
</dbReference>
<keyword evidence="2" id="KW-1185">Reference proteome</keyword>